<gene>
    <name evidence="1" type="ORF">I7I52_04399</name>
</gene>
<reference evidence="1 2" key="1">
    <citation type="submission" date="2021-01" db="EMBL/GenBank/DDBJ databases">
        <title>Chromosome-level genome assembly of a human fungal pathogen reveals clustering of transcriptionally co-regulated genes.</title>
        <authorList>
            <person name="Voorhies M."/>
            <person name="Cohen S."/>
            <person name="Shea T.P."/>
            <person name="Petrus S."/>
            <person name="Munoz J.F."/>
            <person name="Poplawski S."/>
            <person name="Goldman W.E."/>
            <person name="Michael T."/>
            <person name="Cuomo C.A."/>
            <person name="Sil A."/>
            <person name="Beyhan S."/>
        </authorList>
    </citation>
    <scope>NUCLEOTIDE SEQUENCE [LARGE SCALE GENOMIC DNA]</scope>
    <source>
        <strain evidence="1 2">G184AR</strain>
    </source>
</reference>
<sequence>MASAIALLKPLSPPPWLPRRRGWRRRDSVLRWRSRSDGWGRRRGWWAMRVVRVPVLVLVRLRVPAHARVLALALVPVVVGRIIIPPPHAV</sequence>
<dbReference type="EMBL" id="JAEVHI010000004">
    <property type="protein sequence ID" value="KAG5293173.1"/>
    <property type="molecule type" value="Genomic_DNA"/>
</dbReference>
<accession>A0A8H7YPF8</accession>
<organism evidence="1 2">
    <name type="scientific">Ajellomyces capsulatus</name>
    <name type="common">Darling's disease fungus</name>
    <name type="synonym">Histoplasma capsulatum</name>
    <dbReference type="NCBI Taxonomy" id="5037"/>
    <lineage>
        <taxon>Eukaryota</taxon>
        <taxon>Fungi</taxon>
        <taxon>Dikarya</taxon>
        <taxon>Ascomycota</taxon>
        <taxon>Pezizomycotina</taxon>
        <taxon>Eurotiomycetes</taxon>
        <taxon>Eurotiomycetidae</taxon>
        <taxon>Onygenales</taxon>
        <taxon>Ajellomycetaceae</taxon>
        <taxon>Histoplasma</taxon>
    </lineage>
</organism>
<evidence type="ECO:0000313" key="1">
    <source>
        <dbReference type="EMBL" id="KAG5293173.1"/>
    </source>
</evidence>
<proteinExistence type="predicted"/>
<evidence type="ECO:0000313" key="2">
    <source>
        <dbReference type="Proteomes" id="UP000670092"/>
    </source>
</evidence>
<dbReference type="AlphaFoldDB" id="A0A8H7YPF8"/>
<dbReference type="VEuPathDB" id="FungiDB:I7I52_04399"/>
<comment type="caution">
    <text evidence="1">The sequence shown here is derived from an EMBL/GenBank/DDBJ whole genome shotgun (WGS) entry which is preliminary data.</text>
</comment>
<dbReference type="Proteomes" id="UP000670092">
    <property type="component" value="Unassembled WGS sequence"/>
</dbReference>
<name>A0A8H7YPF8_AJECA</name>
<protein>
    <submittedName>
        <fullName evidence="1">Uncharacterized protein</fullName>
    </submittedName>
</protein>